<keyword evidence="2" id="KW-1185">Reference proteome</keyword>
<dbReference type="Proteomes" id="UP001312908">
    <property type="component" value="Unassembled WGS sequence"/>
</dbReference>
<organism evidence="1 2">
    <name type="scientific">Sorlinia euscelidii</name>
    <dbReference type="NCBI Taxonomy" id="3081148"/>
    <lineage>
        <taxon>Bacteria</taxon>
        <taxon>Pseudomonadati</taxon>
        <taxon>Pseudomonadota</taxon>
        <taxon>Alphaproteobacteria</taxon>
        <taxon>Acetobacterales</taxon>
        <taxon>Acetobacteraceae</taxon>
        <taxon>Sorlinia</taxon>
    </lineage>
</organism>
<comment type="caution">
    <text evidence="1">The sequence shown here is derived from an EMBL/GenBank/DDBJ whole genome shotgun (WGS) entry which is preliminary data.</text>
</comment>
<dbReference type="RefSeq" id="WP_394819813.1">
    <property type="nucleotide sequence ID" value="NZ_JAWJZY010000003.1"/>
</dbReference>
<evidence type="ECO:0000313" key="2">
    <source>
        <dbReference type="Proteomes" id="UP001312908"/>
    </source>
</evidence>
<protein>
    <submittedName>
        <fullName evidence="1">DUF4091 domain-containing protein</fullName>
    </submittedName>
</protein>
<proteinExistence type="predicted"/>
<reference evidence="1 2" key="1">
    <citation type="submission" date="2023-10" db="EMBL/GenBank/DDBJ databases">
        <title>Sorlinia euscelidii gen. nov., sp. nov., an acetic acid bacteria isolated from the gut of Euscelidius variegatus emitter.</title>
        <authorList>
            <person name="Michoud G."/>
            <person name="Marasco R."/>
            <person name="Seferji K."/>
            <person name="Gonella E."/>
            <person name="Garuglieri E."/>
            <person name="Alma A."/>
            <person name="Mapelli F."/>
            <person name="Borin S."/>
            <person name="Daffonchio D."/>
            <person name="Crotti E."/>
        </authorList>
    </citation>
    <scope>NUCLEOTIDE SEQUENCE [LARGE SCALE GENOMIC DNA]</scope>
    <source>
        <strain evidence="1 2">EV16P</strain>
    </source>
</reference>
<accession>A0ABU7U4X1</accession>
<gene>
    <name evidence="1" type="ORF">DOFOFD_07835</name>
</gene>
<evidence type="ECO:0000313" key="1">
    <source>
        <dbReference type="EMBL" id="MEE8658919.1"/>
    </source>
</evidence>
<name>A0ABU7U4X1_9PROT</name>
<sequence>MLDISTFTPQRGGNVFYKAIAHPLAASLIRKIGADLGNGARLAIYDPDHEASNFLALYPAFKPGYGFFTHRSEEVGRDDGRGGVFQPLFDIAQSNATHILALSFDDAKTRSRLSRVTREDQQIITLGGARLPEAMLSNKQNYLDKLNFATNFAFFRDDDQLSTRLVAANYWGHYGATNVRYWFRLYDGVGRVIAEWEDQMTAPGAGLIIDSQEVRKRFALPAFCGQLFLHVLGARGHDTVKYALDIYGRGRDASLSVTHDANAWPSPRFATLPAPDDEEQIILWVQNSHASSISPGEISLNRMGDTREYPVTVEIPAFGTYRLDVGELMPDVKWPAQLELRAGNHIVRPRYEVVQRGLTRIAHLNIERQDLKPDPTIAKMPAWMGRGFIMPFPVLDPAKYTTFLQPNPMSEQVTHLPVRVDLFDRQGRQVRQEFLGNLPRHHAAAFAMHELMPHEGHGELVYDYRDGGAADGWLHAMLRYRDRTTGHAAETSFGAHIFNTLMTWRNEPQSYTGPPPGLTTRLFLKLGQAGMRSFSHLIYPTSLEGGAPSETILHLVARDGTEIAQKAIHIAPSGSAIIWPDEIFGRDLIGKAGEGGYVLIRDMTCRLFGYHGQMNAKAGFSLDHMFGF</sequence>
<dbReference type="EMBL" id="JAWJZY010000003">
    <property type="protein sequence ID" value="MEE8658919.1"/>
    <property type="molecule type" value="Genomic_DNA"/>
</dbReference>